<dbReference type="InterPro" id="IPR001638">
    <property type="entry name" value="Solute-binding_3/MltF_N"/>
</dbReference>
<comment type="caution">
    <text evidence="4">The sequence shown here is derived from an EMBL/GenBank/DDBJ whole genome shotgun (WGS) entry which is preliminary data.</text>
</comment>
<evidence type="ECO:0000313" key="5">
    <source>
        <dbReference type="Proteomes" id="UP001596414"/>
    </source>
</evidence>
<dbReference type="Proteomes" id="UP001596414">
    <property type="component" value="Unassembled WGS sequence"/>
</dbReference>
<evidence type="ECO:0000313" key="4">
    <source>
        <dbReference type="EMBL" id="MFC7124539.1"/>
    </source>
</evidence>
<evidence type="ECO:0000256" key="1">
    <source>
        <dbReference type="ARBA" id="ARBA00022729"/>
    </source>
</evidence>
<evidence type="ECO:0000256" key="2">
    <source>
        <dbReference type="SAM" id="MobiDB-lite"/>
    </source>
</evidence>
<accession>A0ABD5X1Z4</accession>
<dbReference type="PANTHER" id="PTHR35936:SF17">
    <property type="entry name" value="ARGININE-BINDING EXTRACELLULAR PROTEIN ARTP"/>
    <property type="match status" value="1"/>
</dbReference>
<gene>
    <name evidence="4" type="ORF">ACFQJ7_00585</name>
</gene>
<dbReference type="Gene3D" id="3.40.190.10">
    <property type="entry name" value="Periplasmic binding protein-like II"/>
    <property type="match status" value="2"/>
</dbReference>
<protein>
    <submittedName>
        <fullName evidence="4">Transporter substrate-binding domain-containing protein</fullName>
    </submittedName>
</protein>
<feature type="compositionally biased region" description="Polar residues" evidence="2">
    <location>
        <begin position="35"/>
        <end position="61"/>
    </location>
</feature>
<reference evidence="4 5" key="1">
    <citation type="journal article" date="2014" name="Int. J. Syst. Evol. Microbiol.">
        <title>Complete genome sequence of Corynebacterium casei LMG S-19264T (=DSM 44701T), isolated from a smear-ripened cheese.</title>
        <authorList>
            <consortium name="US DOE Joint Genome Institute (JGI-PGF)"/>
            <person name="Walter F."/>
            <person name="Albersmeier A."/>
            <person name="Kalinowski J."/>
            <person name="Ruckert C."/>
        </authorList>
    </citation>
    <scope>NUCLEOTIDE SEQUENCE [LARGE SCALE GENOMIC DNA]</scope>
    <source>
        <strain evidence="4 5">CGMCC 4.7215</strain>
    </source>
</reference>
<keyword evidence="1" id="KW-0732">Signal</keyword>
<dbReference type="AlphaFoldDB" id="A0ABD5X1Z4"/>
<name>A0ABD5X1Z4_9EURY</name>
<proteinExistence type="predicted"/>
<feature type="region of interest" description="Disordered" evidence="2">
    <location>
        <begin position="24"/>
        <end position="65"/>
    </location>
</feature>
<evidence type="ECO:0000259" key="3">
    <source>
        <dbReference type="SMART" id="SM00062"/>
    </source>
</evidence>
<dbReference type="SMART" id="SM00062">
    <property type="entry name" value="PBPb"/>
    <property type="match status" value="1"/>
</dbReference>
<feature type="domain" description="Solute-binding protein family 3/N-terminal" evidence="3">
    <location>
        <begin position="60"/>
        <end position="283"/>
    </location>
</feature>
<dbReference type="RefSeq" id="WP_267637748.1">
    <property type="nucleotide sequence ID" value="NZ_JAODIY010000010.1"/>
</dbReference>
<dbReference type="PROSITE" id="PS51257">
    <property type="entry name" value="PROKAR_LIPOPROTEIN"/>
    <property type="match status" value="1"/>
</dbReference>
<organism evidence="4 5">
    <name type="scientific">Halovenus rubra</name>
    <dbReference type="NCBI Taxonomy" id="869890"/>
    <lineage>
        <taxon>Archaea</taxon>
        <taxon>Methanobacteriati</taxon>
        <taxon>Methanobacteriota</taxon>
        <taxon>Stenosarchaea group</taxon>
        <taxon>Halobacteria</taxon>
        <taxon>Halobacteriales</taxon>
        <taxon>Haloarculaceae</taxon>
        <taxon>Halovenus</taxon>
    </lineage>
</organism>
<dbReference type="Pfam" id="PF00497">
    <property type="entry name" value="SBP_bac_3"/>
    <property type="match status" value="1"/>
</dbReference>
<dbReference type="PANTHER" id="PTHR35936">
    <property type="entry name" value="MEMBRANE-BOUND LYTIC MUREIN TRANSGLYCOSYLASE F"/>
    <property type="match status" value="1"/>
</dbReference>
<dbReference type="EMBL" id="JBHSZQ010000001">
    <property type="protein sequence ID" value="MFC7124539.1"/>
    <property type="molecule type" value="Genomic_DNA"/>
</dbReference>
<sequence length="288" mass="30851">MHGSPSRREYLAVAGTAIVTGTAGCMDGSEADQEMSPSETGGDTSGATSSKASTDSETTPLVTGADAPFEPFVVNTEPDKLTGFDVEMLETVIETMPAHTHDRWLALDEWPDDFIDAINGGGADVGVGAVTILDQREQEWGVRFTDSYFVINQAFFVSAGSQYQPTAPPDLTAHTIGAKQGTTGAREVTDLIKKGILDPEALETFPHIEDAIQQVVDGSLDVGVIDHPVAQSYSDEFDIEIAFEIYTGEEYGFVVDESRDTLLKALNDGIATVRSNDALFGGLVSEWF</sequence>
<dbReference type="SUPFAM" id="SSF53850">
    <property type="entry name" value="Periplasmic binding protein-like II"/>
    <property type="match status" value="1"/>
</dbReference>